<keyword evidence="4" id="KW-0998">Cell outer membrane</keyword>
<dbReference type="PANTHER" id="PTHR34001:SF3">
    <property type="entry name" value="BLL7405 PROTEIN"/>
    <property type="match status" value="1"/>
</dbReference>
<reference evidence="8 9" key="1">
    <citation type="submission" date="2020-08" db="EMBL/GenBank/DDBJ databases">
        <title>Genomic Encyclopedia of Type Strains, Phase IV (KMG-IV): sequencing the most valuable type-strain genomes for metagenomic binning, comparative biology and taxonomic classification.</title>
        <authorList>
            <person name="Goeker M."/>
        </authorList>
    </citation>
    <scope>NUCLEOTIDE SEQUENCE [LARGE SCALE GENOMIC DNA]</scope>
    <source>
        <strain evidence="8 9">DSM 7050</strain>
    </source>
</reference>
<name>A0ABR6KZ84_9HYPH</name>
<dbReference type="PANTHER" id="PTHR34001">
    <property type="entry name" value="BLL7405 PROTEIN"/>
    <property type="match status" value="1"/>
</dbReference>
<comment type="caution">
    <text evidence="8">The sequence shown here is derived from an EMBL/GenBank/DDBJ whole genome shotgun (WGS) entry which is preliminary data.</text>
</comment>
<dbReference type="Pfam" id="PF13505">
    <property type="entry name" value="OMP_b-brl"/>
    <property type="match status" value="1"/>
</dbReference>
<evidence type="ECO:0000313" key="8">
    <source>
        <dbReference type="EMBL" id="MBB4649723.1"/>
    </source>
</evidence>
<dbReference type="RefSeq" id="WP_183261661.1">
    <property type="nucleotide sequence ID" value="NZ_BAAAVZ010000003.1"/>
</dbReference>
<evidence type="ECO:0000256" key="1">
    <source>
        <dbReference type="ARBA" id="ARBA00004442"/>
    </source>
</evidence>
<organism evidence="8 9">
    <name type="scientific">Aminobacter niigataensis</name>
    <dbReference type="NCBI Taxonomy" id="83265"/>
    <lineage>
        <taxon>Bacteria</taxon>
        <taxon>Pseudomonadati</taxon>
        <taxon>Pseudomonadota</taxon>
        <taxon>Alphaproteobacteria</taxon>
        <taxon>Hyphomicrobiales</taxon>
        <taxon>Phyllobacteriaceae</taxon>
        <taxon>Aminobacter</taxon>
    </lineage>
</organism>
<dbReference type="EMBL" id="JACHOT010000001">
    <property type="protein sequence ID" value="MBB4649723.1"/>
    <property type="molecule type" value="Genomic_DNA"/>
</dbReference>
<feature type="chain" id="PRO_5045281598" evidence="6">
    <location>
        <begin position="21"/>
        <end position="240"/>
    </location>
</feature>
<proteinExistence type="inferred from homology"/>
<protein>
    <submittedName>
        <fullName evidence="8">Outer membrane immunogenic protein</fullName>
    </submittedName>
</protein>
<evidence type="ECO:0000256" key="2">
    <source>
        <dbReference type="ARBA" id="ARBA00022729"/>
    </source>
</evidence>
<gene>
    <name evidence="8" type="ORF">GGQ99_001445</name>
</gene>
<feature type="domain" description="Outer membrane protein beta-barrel" evidence="7">
    <location>
        <begin position="39"/>
        <end position="240"/>
    </location>
</feature>
<dbReference type="InterPro" id="IPR051692">
    <property type="entry name" value="OMP-like"/>
</dbReference>
<dbReference type="InterPro" id="IPR027385">
    <property type="entry name" value="Beta-barrel_OMP"/>
</dbReference>
<evidence type="ECO:0000256" key="4">
    <source>
        <dbReference type="ARBA" id="ARBA00023237"/>
    </source>
</evidence>
<sequence>MKQILLVSAVYFAFAGAALAADAVVTEPTSDLAPAGFVWAGGYVGLHVGYGRGNGNAVDLDDSFFDESIGQTHDVDTEGFVGGVQAGHNWQTGSFVYGLEADIGYLGLDGVNEILDEPDNYGSAKLGLYGDLTARLGFAADRLLIYVKGGVAATRYDVTFGDINDINGTLDGNSSESRSGGRVGYTIGGGVELALSEKWTTKLEYQYFDFGTVGLTDIQGDKAEVDIDAHTIKVGLNYRF</sequence>
<dbReference type="SUPFAM" id="SSF56925">
    <property type="entry name" value="OMPA-like"/>
    <property type="match status" value="1"/>
</dbReference>
<evidence type="ECO:0000256" key="6">
    <source>
        <dbReference type="SAM" id="SignalP"/>
    </source>
</evidence>
<dbReference type="InterPro" id="IPR011250">
    <property type="entry name" value="OMP/PagP_B-barrel"/>
</dbReference>
<accession>A0ABR6KZ84</accession>
<feature type="signal peptide" evidence="6">
    <location>
        <begin position="1"/>
        <end position="20"/>
    </location>
</feature>
<evidence type="ECO:0000256" key="3">
    <source>
        <dbReference type="ARBA" id="ARBA00023136"/>
    </source>
</evidence>
<comment type="subcellular location">
    <subcellularLocation>
        <location evidence="1">Cell outer membrane</location>
    </subcellularLocation>
</comment>
<evidence type="ECO:0000313" key="9">
    <source>
        <dbReference type="Proteomes" id="UP000539538"/>
    </source>
</evidence>
<evidence type="ECO:0000259" key="7">
    <source>
        <dbReference type="Pfam" id="PF13505"/>
    </source>
</evidence>
<keyword evidence="2 6" id="KW-0732">Signal</keyword>
<comment type="similarity">
    <text evidence="5">Belongs to the Omp25/RopB family.</text>
</comment>
<dbReference type="Gene3D" id="2.40.160.20">
    <property type="match status" value="1"/>
</dbReference>
<keyword evidence="9" id="KW-1185">Reference proteome</keyword>
<evidence type="ECO:0000256" key="5">
    <source>
        <dbReference type="ARBA" id="ARBA00038306"/>
    </source>
</evidence>
<dbReference type="Proteomes" id="UP000539538">
    <property type="component" value="Unassembled WGS sequence"/>
</dbReference>
<keyword evidence="3" id="KW-0472">Membrane</keyword>